<keyword evidence="4" id="KW-0238">DNA-binding</keyword>
<keyword evidence="2" id="KW-0963">Cytoplasm</keyword>
<keyword evidence="11" id="KW-1185">Reference proteome</keyword>
<accession>A0A937AG84</accession>
<sequence length="149" mass="17055">MDKPELLLENQLCFPIYSVSRLITQAYQPYLEPLGLTYPQYLVMLVLWENDGVSINHITRKLLLNTNTVSPLLKRMESQSLLQRKRSEQDERTVIIELTKKGSALKNEAAEIPHNLLAAVSSENMSAEEVNQLKNTLCKWMDALSKPKQ</sequence>
<comment type="subcellular location">
    <subcellularLocation>
        <location evidence="1">Cytoplasm</location>
    </subcellularLocation>
</comment>
<organism evidence="10 11">
    <name type="scientific">Marivirga atlantica</name>
    <dbReference type="NCBI Taxonomy" id="1548457"/>
    <lineage>
        <taxon>Bacteria</taxon>
        <taxon>Pseudomonadati</taxon>
        <taxon>Bacteroidota</taxon>
        <taxon>Cytophagia</taxon>
        <taxon>Cytophagales</taxon>
        <taxon>Marivirgaceae</taxon>
        <taxon>Marivirga</taxon>
    </lineage>
</organism>
<evidence type="ECO:0000313" key="10">
    <source>
        <dbReference type="EMBL" id="MBL0765009.1"/>
    </source>
</evidence>
<dbReference type="InterPro" id="IPR055166">
    <property type="entry name" value="Transc_reg_Sar_Rot_HTH"/>
</dbReference>
<evidence type="ECO:0000256" key="3">
    <source>
        <dbReference type="ARBA" id="ARBA00023015"/>
    </source>
</evidence>
<dbReference type="InterPro" id="IPR036388">
    <property type="entry name" value="WH-like_DNA-bd_sf"/>
</dbReference>
<comment type="similarity">
    <text evidence="6">Belongs to the SarZ family.</text>
</comment>
<protein>
    <recommendedName>
        <fullName evidence="7">HTH-type transcriptional regulator SarZ</fullName>
    </recommendedName>
    <alternativeName>
        <fullName evidence="8">Staphylococcal accessory regulator Z</fullName>
    </alternativeName>
</protein>
<evidence type="ECO:0000256" key="7">
    <source>
        <dbReference type="ARBA" id="ARBA00047188"/>
    </source>
</evidence>
<dbReference type="Proteomes" id="UP000642920">
    <property type="component" value="Unassembled WGS sequence"/>
</dbReference>
<name>A0A937AG84_9BACT</name>
<evidence type="ECO:0000256" key="5">
    <source>
        <dbReference type="ARBA" id="ARBA00023163"/>
    </source>
</evidence>
<reference evidence="10" key="1">
    <citation type="submission" date="2021-01" db="EMBL/GenBank/DDBJ databases">
        <title>Marivirga sp. nov., isolated from intertidal surface sediments.</title>
        <authorList>
            <person name="Zhang M."/>
        </authorList>
    </citation>
    <scope>NUCLEOTIDE SEQUENCE</scope>
    <source>
        <strain evidence="10">SM1354</strain>
    </source>
</reference>
<proteinExistence type="inferred from homology"/>
<evidence type="ECO:0000313" key="11">
    <source>
        <dbReference type="Proteomes" id="UP000642920"/>
    </source>
</evidence>
<dbReference type="GO" id="GO:0003677">
    <property type="term" value="F:DNA binding"/>
    <property type="evidence" value="ECO:0007669"/>
    <property type="project" value="UniProtKB-KW"/>
</dbReference>
<dbReference type="InterPro" id="IPR000835">
    <property type="entry name" value="HTH_MarR-typ"/>
</dbReference>
<dbReference type="SUPFAM" id="SSF46785">
    <property type="entry name" value="Winged helix' DNA-binding domain"/>
    <property type="match status" value="1"/>
</dbReference>
<feature type="domain" description="HTH marR-type" evidence="9">
    <location>
        <begin position="9"/>
        <end position="142"/>
    </location>
</feature>
<keyword evidence="3" id="KW-0805">Transcription regulation</keyword>
<dbReference type="Gene3D" id="1.10.10.10">
    <property type="entry name" value="Winged helix-like DNA-binding domain superfamily/Winged helix DNA-binding domain"/>
    <property type="match status" value="1"/>
</dbReference>
<dbReference type="FunFam" id="1.10.10.10:FF:000163">
    <property type="entry name" value="MarR family transcriptional regulator"/>
    <property type="match status" value="1"/>
</dbReference>
<dbReference type="SMART" id="SM00347">
    <property type="entry name" value="HTH_MARR"/>
    <property type="match status" value="1"/>
</dbReference>
<gene>
    <name evidence="10" type="ORF">JKP34_07080</name>
</gene>
<comment type="caution">
    <text evidence="10">The sequence shown here is derived from an EMBL/GenBank/DDBJ whole genome shotgun (WGS) entry which is preliminary data.</text>
</comment>
<keyword evidence="5" id="KW-0804">Transcription</keyword>
<dbReference type="AlphaFoldDB" id="A0A937AG84"/>
<dbReference type="PROSITE" id="PS50995">
    <property type="entry name" value="HTH_MARR_2"/>
    <property type="match status" value="1"/>
</dbReference>
<dbReference type="GO" id="GO:0003700">
    <property type="term" value="F:DNA-binding transcription factor activity"/>
    <property type="evidence" value="ECO:0007669"/>
    <property type="project" value="InterPro"/>
</dbReference>
<dbReference type="RefSeq" id="WP_201919113.1">
    <property type="nucleotide sequence ID" value="NZ_JAERQG010000001.1"/>
</dbReference>
<dbReference type="InterPro" id="IPR036390">
    <property type="entry name" value="WH_DNA-bd_sf"/>
</dbReference>
<dbReference type="GO" id="GO:0005737">
    <property type="term" value="C:cytoplasm"/>
    <property type="evidence" value="ECO:0007669"/>
    <property type="project" value="UniProtKB-SubCell"/>
</dbReference>
<dbReference type="Pfam" id="PF22381">
    <property type="entry name" value="Staph_reg_Sar_Rot"/>
    <property type="match status" value="1"/>
</dbReference>
<dbReference type="PANTHER" id="PTHR42756:SF1">
    <property type="entry name" value="TRANSCRIPTIONAL REPRESSOR OF EMRAB OPERON"/>
    <property type="match status" value="1"/>
</dbReference>
<evidence type="ECO:0000256" key="8">
    <source>
        <dbReference type="ARBA" id="ARBA00047207"/>
    </source>
</evidence>
<evidence type="ECO:0000259" key="9">
    <source>
        <dbReference type="PROSITE" id="PS50995"/>
    </source>
</evidence>
<evidence type="ECO:0000256" key="1">
    <source>
        <dbReference type="ARBA" id="ARBA00004496"/>
    </source>
</evidence>
<evidence type="ECO:0000256" key="2">
    <source>
        <dbReference type="ARBA" id="ARBA00022490"/>
    </source>
</evidence>
<dbReference type="EMBL" id="JAERQG010000001">
    <property type="protein sequence ID" value="MBL0765009.1"/>
    <property type="molecule type" value="Genomic_DNA"/>
</dbReference>
<evidence type="ECO:0000256" key="6">
    <source>
        <dbReference type="ARBA" id="ARBA00046337"/>
    </source>
</evidence>
<evidence type="ECO:0000256" key="4">
    <source>
        <dbReference type="ARBA" id="ARBA00023125"/>
    </source>
</evidence>
<dbReference type="PANTHER" id="PTHR42756">
    <property type="entry name" value="TRANSCRIPTIONAL REGULATOR, MARR"/>
    <property type="match status" value="1"/>
</dbReference>